<organism evidence="2">
    <name type="scientific">uncultured Dysgonomonas sp</name>
    <dbReference type="NCBI Taxonomy" id="206096"/>
    <lineage>
        <taxon>Bacteria</taxon>
        <taxon>Pseudomonadati</taxon>
        <taxon>Bacteroidota</taxon>
        <taxon>Bacteroidia</taxon>
        <taxon>Bacteroidales</taxon>
        <taxon>Dysgonomonadaceae</taxon>
        <taxon>Dysgonomonas</taxon>
        <taxon>environmental samples</taxon>
    </lineage>
</organism>
<name>A0A212J8X9_9BACT</name>
<protein>
    <submittedName>
        <fullName evidence="2">Putative SigF protein</fullName>
    </submittedName>
</protein>
<evidence type="ECO:0000259" key="1">
    <source>
        <dbReference type="Pfam" id="PF03235"/>
    </source>
</evidence>
<dbReference type="InterPro" id="IPR004919">
    <property type="entry name" value="GmrSD_N"/>
</dbReference>
<proteinExistence type="predicted"/>
<evidence type="ECO:0000313" key="2">
    <source>
        <dbReference type="EMBL" id="SBV95898.1"/>
    </source>
</evidence>
<reference evidence="2" key="1">
    <citation type="submission" date="2016-04" db="EMBL/GenBank/DDBJ databases">
        <authorList>
            <person name="Evans L.H."/>
            <person name="Alamgir A."/>
            <person name="Owens N."/>
            <person name="Weber N.D."/>
            <person name="Virtaneva K."/>
            <person name="Barbian K."/>
            <person name="Babar A."/>
            <person name="Rosenke K."/>
        </authorList>
    </citation>
    <scope>NUCLEOTIDE SEQUENCE</scope>
    <source>
        <strain evidence="2">86-2</strain>
    </source>
</reference>
<dbReference type="RefSeq" id="WP_296947733.1">
    <property type="nucleotide sequence ID" value="NZ_LT599021.1"/>
</dbReference>
<dbReference type="Pfam" id="PF03235">
    <property type="entry name" value="GmrSD_N"/>
    <property type="match status" value="1"/>
</dbReference>
<dbReference type="EMBL" id="FLUL01000001">
    <property type="protein sequence ID" value="SBV95898.1"/>
    <property type="molecule type" value="Genomic_DNA"/>
</dbReference>
<accession>A0A212J8X9</accession>
<feature type="domain" description="GmrSD restriction endonucleases N-terminal" evidence="1">
    <location>
        <begin position="8"/>
        <end position="236"/>
    </location>
</feature>
<sequence>MNYSFLELQNKYKIIIPQIQRDYAQGREDKENENKIKSYDFIIKIIDVLTSESSILNLDFVYGYTKEISKNQYAFIPLDGQQRLTTLWLLHWYLSPKQETDQDGIKMKSVFNGIKECLKNFTYETRSSSARFCKELIKSYIPECDDVCTTIKDANWFMASWENDPTVVSMLNMLDAIQKQSFDRVKAWTNLSENRKITFDFIDIKSDEFKLTDELYIKMNSRGKPLTAFENFKAQFSEILSAKDTDYINDKLDYEGTKITYQKYFAFKIDSIWTDLFWDFEMKKNKDISSCFMNFFIYIAQICYFKDNMNKNTYDFKNDFSVFKKKDNALFLFNTLDFFHRISINESNQVKIININTFFENIFQKGKIDNSYQGQVRLFEDKGVNLFEKCLLEGNQFDNRNRIILYCIVSYVIKYDLKEVNDDLRFYVRVIRNLLQATRQRNEIVYNTNVRINSFGKYWKLFNQIQEKGNPYARLLESITNKETDISDDALNNEKVKAKIIVDNIYSKPAEIQALFQLEEFKYFGGLIHNLKPKDNIENFIKWSKFVRDIWNCSDDLIIAALITCDFGGFNTKSCRLGEMWFWGQKDNWNTILAGLSKIDVKLSDPIITLLNLYDKVKLLNSELKPQEILKEIIEKYLNTLTEKNWQYYFCKYRKYFLSESNYYSWNTDEFEHEILGGTGYNPLLSYHINPYVKAVSNLLDNSMCQENWCYDRYSNESCLILENGFNLYSKENGWHIVIPEKLTIPTDLRKKYNINSLNIFSETNGKDRIEIAVDFCMDLSSEKYL</sequence>
<dbReference type="AlphaFoldDB" id="A0A212J8X9"/>
<gene>
    <name evidence="2" type="ORF">KL86DYS2_10994</name>
</gene>